<dbReference type="NCBIfam" id="TIGR03920">
    <property type="entry name" value="T7SS_EccD"/>
    <property type="match status" value="1"/>
</dbReference>
<dbReference type="STRING" id="1144548.SAMN05443287_11769"/>
<feature type="transmembrane region" description="Helical" evidence="7">
    <location>
        <begin position="145"/>
        <end position="167"/>
    </location>
</feature>
<evidence type="ECO:0000313" key="10">
    <source>
        <dbReference type="Proteomes" id="UP000198707"/>
    </source>
</evidence>
<comment type="similarity">
    <text evidence="2">Belongs to the EccD/Snm4 family.</text>
</comment>
<dbReference type="GO" id="GO:0005886">
    <property type="term" value="C:plasma membrane"/>
    <property type="evidence" value="ECO:0007669"/>
    <property type="project" value="UniProtKB-SubCell"/>
</dbReference>
<evidence type="ECO:0000313" key="9">
    <source>
        <dbReference type="EMBL" id="SEK05035.1"/>
    </source>
</evidence>
<feature type="transmembrane region" description="Helical" evidence="7">
    <location>
        <begin position="396"/>
        <end position="417"/>
    </location>
</feature>
<feature type="transmembrane region" description="Helical" evidence="7">
    <location>
        <begin position="233"/>
        <end position="255"/>
    </location>
</feature>
<evidence type="ECO:0000256" key="3">
    <source>
        <dbReference type="ARBA" id="ARBA00022475"/>
    </source>
</evidence>
<evidence type="ECO:0000256" key="6">
    <source>
        <dbReference type="ARBA" id="ARBA00023136"/>
    </source>
</evidence>
<organism evidence="9 10">
    <name type="scientific">Micromonospora phaseoli</name>
    <dbReference type="NCBI Taxonomy" id="1144548"/>
    <lineage>
        <taxon>Bacteria</taxon>
        <taxon>Bacillati</taxon>
        <taxon>Actinomycetota</taxon>
        <taxon>Actinomycetes</taxon>
        <taxon>Micromonosporales</taxon>
        <taxon>Micromonosporaceae</taxon>
        <taxon>Micromonospora</taxon>
    </lineage>
</organism>
<proteinExistence type="inferred from homology"/>
<feature type="transmembrane region" description="Helical" evidence="7">
    <location>
        <begin position="319"/>
        <end position="338"/>
    </location>
</feature>
<dbReference type="OrthoDB" id="4775372at2"/>
<feature type="transmembrane region" description="Helical" evidence="7">
    <location>
        <begin position="174"/>
        <end position="195"/>
    </location>
</feature>
<keyword evidence="6 7" id="KW-0472">Membrane</keyword>
<feature type="transmembrane region" description="Helical" evidence="7">
    <location>
        <begin position="437"/>
        <end position="457"/>
    </location>
</feature>
<dbReference type="Gene3D" id="3.10.20.90">
    <property type="entry name" value="Phosphatidylinositol 3-kinase Catalytic Subunit, Chain A, domain 1"/>
    <property type="match status" value="1"/>
</dbReference>
<feature type="transmembrane region" description="Helical" evidence="7">
    <location>
        <begin position="201"/>
        <end position="226"/>
    </location>
</feature>
<name>A0A1H7E397_9ACTN</name>
<feature type="domain" description="EccD-like transmembrane" evidence="8">
    <location>
        <begin position="119"/>
        <end position="460"/>
    </location>
</feature>
<evidence type="ECO:0000256" key="5">
    <source>
        <dbReference type="ARBA" id="ARBA00022989"/>
    </source>
</evidence>
<accession>A0A1H7E397</accession>
<evidence type="ECO:0000259" key="8">
    <source>
        <dbReference type="Pfam" id="PF19053"/>
    </source>
</evidence>
<evidence type="ECO:0000256" key="2">
    <source>
        <dbReference type="ARBA" id="ARBA00006162"/>
    </source>
</evidence>
<dbReference type="InterPro" id="IPR044049">
    <property type="entry name" value="EccD_transm"/>
</dbReference>
<evidence type="ECO:0000256" key="7">
    <source>
        <dbReference type="SAM" id="Phobius"/>
    </source>
</evidence>
<sequence>MVTQAGTGLARIAVVAPNRRLDLALPEHLPLVGLLPAVLRQADEDPSDGTSHGGWMLRRSDGSAVDLTRTLAAQSVRDGETLHLVPRRTDWPELAYDDLMEAVADGARRRGVAWSPFATRLTGLIVAGVLLLLGLVVIVTSAEPGWLGGAVALGTAGLLLVCGIVLSRAMADSLAGAVVAAAGLPYAFVGGVLVIGSGESVWALGAPHVLLGSAVLLLSGLLGLLGVGDATRVFVAAVFVGFWGMVGGLLALGAMDAAQGTAIVVSAVTLLLPAMPLLSVRLGKMPMPAMPRTAEDLLRDEPQPKRAVVYQATARADEVFTGMVFGAFVVTIGCLVVLTATGTLSALLLAGVVSLGYLLRARLVSTVRHRVPMLAVGLVGLGLLPLIGAADASTAARVLAVLPVALVAAALSAAAGLAYSRRAPSPRLARLGDMLDILLQLAVVPVACSVLGLYAFMRAING</sequence>
<keyword evidence="3" id="KW-1003">Cell membrane</keyword>
<dbReference type="RefSeq" id="WP_092383296.1">
    <property type="nucleotide sequence ID" value="NZ_BOPI01000033.1"/>
</dbReference>
<dbReference type="EMBL" id="FNYV01000017">
    <property type="protein sequence ID" value="SEK05035.1"/>
    <property type="molecule type" value="Genomic_DNA"/>
</dbReference>
<feature type="transmembrane region" description="Helical" evidence="7">
    <location>
        <begin position="261"/>
        <end position="282"/>
    </location>
</feature>
<feature type="transmembrane region" description="Helical" evidence="7">
    <location>
        <begin position="371"/>
        <end position="390"/>
    </location>
</feature>
<dbReference type="Pfam" id="PF08817">
    <property type="entry name" value="YukD"/>
    <property type="match status" value="1"/>
</dbReference>
<reference evidence="10" key="1">
    <citation type="submission" date="2016-10" db="EMBL/GenBank/DDBJ databases">
        <authorList>
            <person name="Varghese N."/>
            <person name="Submissions S."/>
        </authorList>
    </citation>
    <scope>NUCLEOTIDE SEQUENCE [LARGE SCALE GENOMIC DNA]</scope>
    <source>
        <strain evidence="10">CGMCC 4.7038</strain>
    </source>
</reference>
<dbReference type="InterPro" id="IPR024962">
    <property type="entry name" value="YukD-like"/>
</dbReference>
<dbReference type="AlphaFoldDB" id="A0A1H7E397"/>
<comment type="subcellular location">
    <subcellularLocation>
        <location evidence="1">Cell membrane</location>
        <topology evidence="1">Multi-pass membrane protein</topology>
    </subcellularLocation>
</comment>
<keyword evidence="10" id="KW-1185">Reference proteome</keyword>
<evidence type="ECO:0000256" key="1">
    <source>
        <dbReference type="ARBA" id="ARBA00004651"/>
    </source>
</evidence>
<feature type="transmembrane region" description="Helical" evidence="7">
    <location>
        <begin position="344"/>
        <end position="359"/>
    </location>
</feature>
<keyword evidence="5 7" id="KW-1133">Transmembrane helix</keyword>
<dbReference type="PIRSF" id="PIRSF017804">
    <property type="entry name" value="Secretion_EccD1"/>
    <property type="match status" value="1"/>
</dbReference>
<dbReference type="Pfam" id="PF19053">
    <property type="entry name" value="EccD"/>
    <property type="match status" value="1"/>
</dbReference>
<keyword evidence="4 7" id="KW-0812">Transmembrane</keyword>
<feature type="transmembrane region" description="Helical" evidence="7">
    <location>
        <begin position="117"/>
        <end position="139"/>
    </location>
</feature>
<dbReference type="Proteomes" id="UP000198707">
    <property type="component" value="Unassembled WGS sequence"/>
</dbReference>
<gene>
    <name evidence="9" type="ORF">SAMN05443287_11769</name>
</gene>
<dbReference type="InterPro" id="IPR006707">
    <property type="entry name" value="T7SS_EccD"/>
</dbReference>
<protein>
    <submittedName>
        <fullName evidence="9">Type VII secretion integral membrane protein EccD</fullName>
    </submittedName>
</protein>
<evidence type="ECO:0000256" key="4">
    <source>
        <dbReference type="ARBA" id="ARBA00022692"/>
    </source>
</evidence>